<accession>V2WRV8</accession>
<evidence type="ECO:0000313" key="3">
    <source>
        <dbReference type="Proteomes" id="UP000017559"/>
    </source>
</evidence>
<reference evidence="2 3" key="1">
    <citation type="journal article" date="2014" name="BMC Genomics">
        <title>Genome and secretome analysis of the hemibiotrophic fungal pathogen, Moniliophthora roreri, which causes frosty pod rot disease of cacao: mechanisms of the biotrophic and necrotrophic phases.</title>
        <authorList>
            <person name="Meinhardt L.W."/>
            <person name="Costa G.G.L."/>
            <person name="Thomazella D.P.T."/>
            <person name="Teixeira P.J.P.L."/>
            <person name="Carazzolle M.F."/>
            <person name="Schuster S.C."/>
            <person name="Carlson J.E."/>
            <person name="Guiltinan M.J."/>
            <person name="Mieczkowski P."/>
            <person name="Farmer A."/>
            <person name="Ramaraj T."/>
            <person name="Crozier J."/>
            <person name="Davis R.E."/>
            <person name="Shao J."/>
            <person name="Melnick R.L."/>
            <person name="Pereira G.A.G."/>
            <person name="Bailey B.A."/>
        </authorList>
    </citation>
    <scope>NUCLEOTIDE SEQUENCE [LARGE SCALE GENOMIC DNA]</scope>
    <source>
        <strain evidence="2 3">MCA 2997</strain>
    </source>
</reference>
<name>V2WRV8_MONRO</name>
<organism evidence="2 3">
    <name type="scientific">Moniliophthora roreri (strain MCA 2997)</name>
    <name type="common">Cocoa frosty pod rot fungus</name>
    <name type="synonym">Crinipellis roreri</name>
    <dbReference type="NCBI Taxonomy" id="1381753"/>
    <lineage>
        <taxon>Eukaryota</taxon>
        <taxon>Fungi</taxon>
        <taxon>Dikarya</taxon>
        <taxon>Basidiomycota</taxon>
        <taxon>Agaricomycotina</taxon>
        <taxon>Agaricomycetes</taxon>
        <taxon>Agaricomycetidae</taxon>
        <taxon>Agaricales</taxon>
        <taxon>Marasmiineae</taxon>
        <taxon>Marasmiaceae</taxon>
        <taxon>Moniliophthora</taxon>
    </lineage>
</organism>
<dbReference type="KEGG" id="mrr:Moror_11806"/>
<dbReference type="EMBL" id="AWSO01001724">
    <property type="protein sequence ID" value="ESK82965.1"/>
    <property type="molecule type" value="Genomic_DNA"/>
</dbReference>
<dbReference type="HOGENOM" id="CLU_074014_0_0_1"/>
<dbReference type="OrthoDB" id="3020102at2759"/>
<sequence length="381" mass="43417">MGCFEEMIWMNTTSGVLFSGPDGPDFLLGHLNPVGTIVVPSTVDMLKDDTSFRFFSKFGSSMDNSVLECALSSWKMIFLEDVFPQMAEDHQSKDADHPNWSSVMPYYLQGLWHNPPNHLLMDIIGGLQFNTIYSLSLKAVARWPQGAGLLCCWSTNGLVGKTELDGGLIRFKLCPVQGKDVYLEVDYDWSMFGKKWLLQSSHVFDALNITKGKENFFIIAPPYLKIQSIQHPTISPHNAKYSIEETLSTPIYLFLHPLPTTVLELVSWMEGISYFWSFNETGQSQMSEEECEQWGLPVLTFNTGYPRLRSWPTHVYTALQDWQKAQGFNPTTSEWAQSMGYPEFEIISTREHKDCFVLIEETSDESEMSDEDSEWEVVPDA</sequence>
<evidence type="ECO:0000313" key="2">
    <source>
        <dbReference type="EMBL" id="ESK82965.1"/>
    </source>
</evidence>
<dbReference type="Proteomes" id="UP000017559">
    <property type="component" value="Unassembled WGS sequence"/>
</dbReference>
<dbReference type="AlphaFoldDB" id="V2WRV8"/>
<comment type="caution">
    <text evidence="2">The sequence shown here is derived from an EMBL/GenBank/DDBJ whole genome shotgun (WGS) entry which is preliminary data.</text>
</comment>
<keyword evidence="3" id="KW-1185">Reference proteome</keyword>
<protein>
    <submittedName>
        <fullName evidence="2">Uncharacterized protein</fullName>
    </submittedName>
</protein>
<evidence type="ECO:0000256" key="1">
    <source>
        <dbReference type="SAM" id="MobiDB-lite"/>
    </source>
</evidence>
<feature type="region of interest" description="Disordered" evidence="1">
    <location>
        <begin position="362"/>
        <end position="381"/>
    </location>
</feature>
<proteinExistence type="predicted"/>
<gene>
    <name evidence="2" type="ORF">Moror_11806</name>
</gene>